<reference evidence="3" key="1">
    <citation type="submission" date="2016-09" db="EMBL/GenBank/DDBJ databases">
        <title>Streptomyces puniciscabiei strain:TW1S1 Genome sequencing and assembly.</title>
        <authorList>
            <person name="Kim M.-K."/>
            <person name="Kim S.B."/>
        </authorList>
    </citation>
    <scope>NUCLEOTIDE SEQUENCE [LARGE SCALE GENOMIC DNA]</scope>
    <source>
        <strain evidence="3">TW1S1</strain>
    </source>
</reference>
<sequence>MLVVDDDAASRRFLERGPRLNGFPVVLADGGHAGPAEARTDRPDHNGIDVCRAPLADRDDMPVPMHSAPDGVADRVARPQEVRDENSGTVFTRERPLDQVTLPARPGLPRSYDLRVRGAVDTCLDHPRSEAKAGGRPRIAHTLRGAGFVPRTEGEDRHTQDAS</sequence>
<evidence type="ECO:0000313" key="2">
    <source>
        <dbReference type="EMBL" id="AOR30373.1"/>
    </source>
</evidence>
<evidence type="ECO:0000313" key="3">
    <source>
        <dbReference type="Proteomes" id="UP000094960"/>
    </source>
</evidence>
<protein>
    <submittedName>
        <fullName evidence="2">Uncharacterized protein</fullName>
    </submittedName>
</protein>
<dbReference type="SUPFAM" id="SSF52172">
    <property type="entry name" value="CheY-like"/>
    <property type="match status" value="1"/>
</dbReference>
<evidence type="ECO:0000256" key="1">
    <source>
        <dbReference type="SAM" id="MobiDB-lite"/>
    </source>
</evidence>
<dbReference type="KEGG" id="spun:BFF78_04265"/>
<dbReference type="AlphaFoldDB" id="A0A1D7Y463"/>
<feature type="compositionally biased region" description="Basic and acidic residues" evidence="1">
    <location>
        <begin position="72"/>
        <end position="97"/>
    </location>
</feature>
<accession>A0A1D7Y463</accession>
<organism evidence="2 3">
    <name type="scientific">Streptomyces fodineus</name>
    <dbReference type="NCBI Taxonomy" id="1904616"/>
    <lineage>
        <taxon>Bacteria</taxon>
        <taxon>Bacillati</taxon>
        <taxon>Actinomycetota</taxon>
        <taxon>Actinomycetes</taxon>
        <taxon>Kitasatosporales</taxon>
        <taxon>Streptomycetaceae</taxon>
        <taxon>Streptomyces</taxon>
    </lineage>
</organism>
<keyword evidence="3" id="KW-1185">Reference proteome</keyword>
<dbReference type="EMBL" id="CP017248">
    <property type="protein sequence ID" value="AOR30373.1"/>
    <property type="molecule type" value="Genomic_DNA"/>
</dbReference>
<proteinExistence type="predicted"/>
<feature type="region of interest" description="Disordered" evidence="1">
    <location>
        <begin position="55"/>
        <end position="109"/>
    </location>
</feature>
<dbReference type="InterPro" id="IPR011006">
    <property type="entry name" value="CheY-like_superfamily"/>
</dbReference>
<name>A0A1D7Y463_9ACTN</name>
<gene>
    <name evidence="2" type="ORF">BFF78_04265</name>
</gene>
<dbReference type="Proteomes" id="UP000094960">
    <property type="component" value="Chromosome"/>
</dbReference>